<organism evidence="2 3">
    <name type="scientific">Heterodera trifolii</name>
    <dbReference type="NCBI Taxonomy" id="157864"/>
    <lineage>
        <taxon>Eukaryota</taxon>
        <taxon>Metazoa</taxon>
        <taxon>Ecdysozoa</taxon>
        <taxon>Nematoda</taxon>
        <taxon>Chromadorea</taxon>
        <taxon>Rhabditida</taxon>
        <taxon>Tylenchina</taxon>
        <taxon>Tylenchomorpha</taxon>
        <taxon>Tylenchoidea</taxon>
        <taxon>Heteroderidae</taxon>
        <taxon>Heteroderinae</taxon>
        <taxon>Heterodera</taxon>
    </lineage>
</organism>
<keyword evidence="1" id="KW-0472">Membrane</keyword>
<keyword evidence="1" id="KW-0812">Transmembrane</keyword>
<gene>
    <name evidence="2" type="ORF">niasHT_030536</name>
</gene>
<dbReference type="AlphaFoldDB" id="A0ABD2IRA5"/>
<evidence type="ECO:0000313" key="3">
    <source>
        <dbReference type="Proteomes" id="UP001620626"/>
    </source>
</evidence>
<sequence>MFDVQPQIVLVPSIVPVIVTAVILFLATNGPHNWPALWQELTNPPPDARHATRRPSPNSAYVRLSQAELAMRRAQLMGGGKEVLYGLLQTVQKLFPRMLHQPVPQRCVRVELSH</sequence>
<keyword evidence="1" id="KW-1133">Transmembrane helix</keyword>
<dbReference type="Proteomes" id="UP001620626">
    <property type="component" value="Unassembled WGS sequence"/>
</dbReference>
<proteinExistence type="predicted"/>
<keyword evidence="3" id="KW-1185">Reference proteome</keyword>
<accession>A0ABD2IRA5</accession>
<comment type="caution">
    <text evidence="2">The sequence shown here is derived from an EMBL/GenBank/DDBJ whole genome shotgun (WGS) entry which is preliminary data.</text>
</comment>
<feature type="transmembrane region" description="Helical" evidence="1">
    <location>
        <begin position="6"/>
        <end position="27"/>
    </location>
</feature>
<evidence type="ECO:0000313" key="2">
    <source>
        <dbReference type="EMBL" id="KAL3082522.1"/>
    </source>
</evidence>
<dbReference type="EMBL" id="JBICBT010001106">
    <property type="protein sequence ID" value="KAL3082522.1"/>
    <property type="molecule type" value="Genomic_DNA"/>
</dbReference>
<name>A0ABD2IRA5_9BILA</name>
<reference evidence="2 3" key="1">
    <citation type="submission" date="2024-10" db="EMBL/GenBank/DDBJ databases">
        <authorList>
            <person name="Kim D."/>
        </authorList>
    </citation>
    <scope>NUCLEOTIDE SEQUENCE [LARGE SCALE GENOMIC DNA]</scope>
    <source>
        <strain evidence="2">BH-2024</strain>
    </source>
</reference>
<evidence type="ECO:0000256" key="1">
    <source>
        <dbReference type="SAM" id="Phobius"/>
    </source>
</evidence>
<protein>
    <submittedName>
        <fullName evidence="2">Uncharacterized protein</fullName>
    </submittedName>
</protein>